<name>A0A1F5WDA7_9BACT</name>
<keyword evidence="5" id="KW-0472">Membrane</keyword>
<keyword evidence="5" id="KW-0812">Transmembrane</keyword>
<dbReference type="PANTHER" id="PTHR44858:SF1">
    <property type="entry name" value="UDP-N-ACETYLGLUCOSAMINE--PEPTIDE N-ACETYLGLUCOSAMINYLTRANSFERASE SPINDLY-RELATED"/>
    <property type="match status" value="1"/>
</dbReference>
<dbReference type="Gene3D" id="1.25.40.10">
    <property type="entry name" value="Tetratricopeptide repeat domain"/>
    <property type="match status" value="1"/>
</dbReference>
<protein>
    <submittedName>
        <fullName evidence="6">Uncharacterized protein</fullName>
    </submittedName>
</protein>
<gene>
    <name evidence="6" type="ORF">A3J56_00180</name>
</gene>
<dbReference type="SUPFAM" id="SSF48452">
    <property type="entry name" value="TPR-like"/>
    <property type="match status" value="1"/>
</dbReference>
<dbReference type="PANTHER" id="PTHR44858">
    <property type="entry name" value="TETRATRICOPEPTIDE REPEAT PROTEIN 6"/>
    <property type="match status" value="1"/>
</dbReference>
<dbReference type="EMBL" id="MFHQ01000038">
    <property type="protein sequence ID" value="OGF73668.1"/>
    <property type="molecule type" value="Genomic_DNA"/>
</dbReference>
<comment type="caution">
    <text evidence="6">The sequence shown here is derived from an EMBL/GenBank/DDBJ whole genome shotgun (WGS) entry which is preliminary data.</text>
</comment>
<accession>A0A1F5WDA7</accession>
<evidence type="ECO:0000256" key="2">
    <source>
        <dbReference type="ARBA" id="ARBA00022803"/>
    </source>
</evidence>
<dbReference type="InterPro" id="IPR013105">
    <property type="entry name" value="TPR_2"/>
</dbReference>
<proteinExistence type="predicted"/>
<evidence type="ECO:0000313" key="7">
    <source>
        <dbReference type="Proteomes" id="UP000178406"/>
    </source>
</evidence>
<feature type="repeat" description="TPR" evidence="3">
    <location>
        <begin position="232"/>
        <end position="265"/>
    </location>
</feature>
<evidence type="ECO:0000256" key="3">
    <source>
        <dbReference type="PROSITE-ProRule" id="PRU00339"/>
    </source>
</evidence>
<dbReference type="Pfam" id="PF07719">
    <property type="entry name" value="TPR_2"/>
    <property type="match status" value="1"/>
</dbReference>
<keyword evidence="1" id="KW-0677">Repeat</keyword>
<feature type="transmembrane region" description="Helical" evidence="5">
    <location>
        <begin position="6"/>
        <end position="26"/>
    </location>
</feature>
<dbReference type="PROSITE" id="PS50293">
    <property type="entry name" value="TPR_REGION"/>
    <property type="match status" value="1"/>
</dbReference>
<dbReference type="InterPro" id="IPR011990">
    <property type="entry name" value="TPR-like_helical_dom_sf"/>
</dbReference>
<evidence type="ECO:0000256" key="1">
    <source>
        <dbReference type="ARBA" id="ARBA00022737"/>
    </source>
</evidence>
<evidence type="ECO:0000256" key="5">
    <source>
        <dbReference type="SAM" id="Phobius"/>
    </source>
</evidence>
<dbReference type="SMART" id="SM00028">
    <property type="entry name" value="TPR"/>
    <property type="match status" value="3"/>
</dbReference>
<evidence type="ECO:0000313" key="6">
    <source>
        <dbReference type="EMBL" id="OGF73668.1"/>
    </source>
</evidence>
<keyword evidence="2 3" id="KW-0802">TPR repeat</keyword>
<feature type="compositionally biased region" description="Low complexity" evidence="4">
    <location>
        <begin position="35"/>
        <end position="44"/>
    </location>
</feature>
<dbReference type="Proteomes" id="UP000178406">
    <property type="component" value="Unassembled WGS sequence"/>
</dbReference>
<dbReference type="PROSITE" id="PS50005">
    <property type="entry name" value="TPR"/>
    <property type="match status" value="1"/>
</dbReference>
<dbReference type="InterPro" id="IPR019734">
    <property type="entry name" value="TPR_rpt"/>
</dbReference>
<evidence type="ECO:0000256" key="4">
    <source>
        <dbReference type="SAM" id="MobiDB-lite"/>
    </source>
</evidence>
<dbReference type="InterPro" id="IPR050498">
    <property type="entry name" value="Ycf3"/>
</dbReference>
<keyword evidence="5" id="KW-1133">Transmembrane helix</keyword>
<reference evidence="6 7" key="1">
    <citation type="journal article" date="2016" name="Nat. Commun.">
        <title>Thousands of microbial genomes shed light on interconnected biogeochemical processes in an aquifer system.</title>
        <authorList>
            <person name="Anantharaman K."/>
            <person name="Brown C.T."/>
            <person name="Hug L.A."/>
            <person name="Sharon I."/>
            <person name="Castelle C.J."/>
            <person name="Probst A.J."/>
            <person name="Thomas B.C."/>
            <person name="Singh A."/>
            <person name="Wilkins M.J."/>
            <person name="Karaoz U."/>
            <person name="Brodie E.L."/>
            <person name="Williams K.H."/>
            <person name="Hubbard S.S."/>
            <person name="Banfield J.F."/>
        </authorList>
    </citation>
    <scope>NUCLEOTIDE SEQUENCE [LARGE SCALE GENOMIC DNA]</scope>
</reference>
<organism evidence="6 7">
    <name type="scientific">Candidatus Giovannonibacteria bacterium RIFCSPHIGHO2_02_FULL_46_20</name>
    <dbReference type="NCBI Taxonomy" id="1798338"/>
    <lineage>
        <taxon>Bacteria</taxon>
        <taxon>Candidatus Giovannoniibacteriota</taxon>
    </lineage>
</organism>
<dbReference type="STRING" id="1798338.A3J56_00180"/>
<dbReference type="AlphaFoldDB" id="A0A1F5WDA7"/>
<sequence length="277" mass="30734">MNTKQIRMLVVVGLVIVVGGVIVLFYGKTLLSTPSEETPSLTTLGTTDESINSVEDENADKNRAANEESTAIAPRPTQEDAALRARALEIINKPVVIKTAVSPESRKQAEEQMAAAGKIIRENYDYEPPWLELAAYRQVLGDFDGAIEALDFLSTIRPKGYVSFHNLGVIYGFYLKNYPKSEENFLKSIENNSQNIDGYMQLAAVYEYGFQNKTTAVIGLFQRGIAANPRETRLYITLGQYYAGHNNTTEALKYLKEALALDPVNAALEQEIRGLEN</sequence>
<feature type="region of interest" description="Disordered" evidence="4">
    <location>
        <begin position="35"/>
        <end position="78"/>
    </location>
</feature>